<dbReference type="SUPFAM" id="SSF52075">
    <property type="entry name" value="Outer arm dynein light chain 1"/>
    <property type="match status" value="1"/>
</dbReference>
<evidence type="ECO:0000256" key="3">
    <source>
        <dbReference type="SAM" id="MobiDB-lite"/>
    </source>
</evidence>
<feature type="region of interest" description="Disordered" evidence="3">
    <location>
        <begin position="160"/>
        <end position="182"/>
    </location>
</feature>
<evidence type="ECO:0000256" key="1">
    <source>
        <dbReference type="ARBA" id="ARBA00022614"/>
    </source>
</evidence>
<sequence>MFGDSAAFQRACLLIMAKRSLCNSSLRSFEDVTCGRIAAMVRFSCFIAHIPSYKPKKTAEPSVEAMHKNLEDVSQIQATKTLTKATSLILPKAQADTGISNGVRDVINPVSVEQSWKSDKIEDKMDSKNDTGIHQTRLIRKSLSVGSELCHEGMIHCENDTEDTGLSPASDHEKELQPESVHMSSDFDKECIFSIGNPQQSEKEGPEISDTQLSGEGGDVSGHQSPCSPPMIAKSFSYQDMGIFSPTSRGQTCEYLAPQSRSSEDLHALDMRWKTISVHGDETHKMGKQERDDNDPKSEENNFEGCLHEGFDSYNYSAMAKDWIMPVVDEVNMPKNLQGESSIQQWGELPSKDFKMKRIEDWVNNLQHYSSLEETNELPSTDGLVDGDSDDLATAKVDNKVTPGMEAAKRCISSLSVSATTAHLSNLGLAVIPFLCAFGSMRVLNLSGNSIVRITAGALPRGLHMLNLSKNSISSIEGLRELTRLRVLDLSYNRIFRIGHGLASCSSLKELYLAGNKISEVEGLHRLLKLTVLDLRFNKISTAKCLGQLAANYKSLQAISLEGNPAQKNVGDEQLKKYLQGLLPHLVYFNRQPIKSSTLKDAADRSVRLGISSHQFDRGLRSENKAARKASHSLVGARPSSSSTHARKSQAVISPKRSRGRHLRLPPNGAKATSHRHHYHHHVDLGSKLNFGSEFSFHRSRSLAWVYFMQLTVAGLWRCRSHPLSIVEPREAKRLLHGDGTYRLMIEPRWLSGGGT</sequence>
<comment type="caution">
    <text evidence="4">The sequence shown here is derived from an EMBL/GenBank/DDBJ whole genome shotgun (WGS) entry which is preliminary data.</text>
</comment>
<keyword evidence="2" id="KW-0677">Repeat</keyword>
<dbReference type="InterPro" id="IPR025875">
    <property type="entry name" value="Leu-rich_rpt_4"/>
</dbReference>
<feature type="region of interest" description="Disordered" evidence="3">
    <location>
        <begin position="620"/>
        <end position="676"/>
    </location>
</feature>
<dbReference type="Pfam" id="PF12799">
    <property type="entry name" value="LRR_4"/>
    <property type="match status" value="1"/>
</dbReference>
<dbReference type="InterPro" id="IPR001611">
    <property type="entry name" value="Leu-rich_rpt"/>
</dbReference>
<name>A0AAV1SGT5_9ROSI</name>
<feature type="region of interest" description="Disordered" evidence="3">
    <location>
        <begin position="280"/>
        <end position="304"/>
    </location>
</feature>
<gene>
    <name evidence="4" type="ORF">DCAF_LOCUS22705</name>
</gene>
<evidence type="ECO:0000313" key="5">
    <source>
        <dbReference type="Proteomes" id="UP001314170"/>
    </source>
</evidence>
<dbReference type="PROSITE" id="PS51450">
    <property type="entry name" value="LRR"/>
    <property type="match status" value="3"/>
</dbReference>
<dbReference type="Gene3D" id="3.80.10.10">
    <property type="entry name" value="Ribonuclease Inhibitor"/>
    <property type="match status" value="1"/>
</dbReference>
<evidence type="ECO:0000313" key="4">
    <source>
        <dbReference type="EMBL" id="CAK7349982.1"/>
    </source>
</evidence>
<dbReference type="Pfam" id="PF13855">
    <property type="entry name" value="LRR_8"/>
    <property type="match status" value="1"/>
</dbReference>
<feature type="region of interest" description="Disordered" evidence="3">
    <location>
        <begin position="197"/>
        <end position="232"/>
    </location>
</feature>
<organism evidence="4 5">
    <name type="scientific">Dovyalis caffra</name>
    <dbReference type="NCBI Taxonomy" id="77055"/>
    <lineage>
        <taxon>Eukaryota</taxon>
        <taxon>Viridiplantae</taxon>
        <taxon>Streptophyta</taxon>
        <taxon>Embryophyta</taxon>
        <taxon>Tracheophyta</taxon>
        <taxon>Spermatophyta</taxon>
        <taxon>Magnoliopsida</taxon>
        <taxon>eudicotyledons</taxon>
        <taxon>Gunneridae</taxon>
        <taxon>Pentapetalae</taxon>
        <taxon>rosids</taxon>
        <taxon>fabids</taxon>
        <taxon>Malpighiales</taxon>
        <taxon>Salicaceae</taxon>
        <taxon>Flacourtieae</taxon>
        <taxon>Dovyalis</taxon>
    </lineage>
</organism>
<dbReference type="PANTHER" id="PTHR15454">
    <property type="entry name" value="NISCHARIN RELATED"/>
    <property type="match status" value="1"/>
</dbReference>
<evidence type="ECO:0000256" key="2">
    <source>
        <dbReference type="ARBA" id="ARBA00022737"/>
    </source>
</evidence>
<dbReference type="EMBL" id="CAWUPB010001178">
    <property type="protein sequence ID" value="CAK7349982.1"/>
    <property type="molecule type" value="Genomic_DNA"/>
</dbReference>
<dbReference type="SMART" id="SM00365">
    <property type="entry name" value="LRR_SD22"/>
    <property type="match status" value="4"/>
</dbReference>
<protein>
    <submittedName>
        <fullName evidence="4">Uncharacterized protein</fullName>
    </submittedName>
</protein>
<dbReference type="InterPro" id="IPR003591">
    <property type="entry name" value="Leu-rich_rpt_typical-subtyp"/>
</dbReference>
<reference evidence="4 5" key="1">
    <citation type="submission" date="2024-01" db="EMBL/GenBank/DDBJ databases">
        <authorList>
            <person name="Waweru B."/>
        </authorList>
    </citation>
    <scope>NUCLEOTIDE SEQUENCE [LARGE SCALE GENOMIC DNA]</scope>
</reference>
<dbReference type="SMART" id="SM00369">
    <property type="entry name" value="LRR_TYP"/>
    <property type="match status" value="3"/>
</dbReference>
<dbReference type="PANTHER" id="PTHR15454:SF7">
    <property type="entry name" value="OS07G0106100 PROTEIN"/>
    <property type="match status" value="1"/>
</dbReference>
<dbReference type="FunFam" id="3.80.10.10:FF:000320">
    <property type="entry name" value="Protein phosphatase 1 regulatory subunit pprA"/>
    <property type="match status" value="1"/>
</dbReference>
<proteinExistence type="predicted"/>
<keyword evidence="5" id="KW-1185">Reference proteome</keyword>
<dbReference type="GO" id="GO:0005737">
    <property type="term" value="C:cytoplasm"/>
    <property type="evidence" value="ECO:0007669"/>
    <property type="project" value="TreeGrafter"/>
</dbReference>
<dbReference type="AlphaFoldDB" id="A0AAV1SGT5"/>
<keyword evidence="1" id="KW-0433">Leucine-rich repeat</keyword>
<dbReference type="InterPro" id="IPR032675">
    <property type="entry name" value="LRR_dom_sf"/>
</dbReference>
<accession>A0AAV1SGT5</accession>
<dbReference type="Proteomes" id="UP001314170">
    <property type="component" value="Unassembled WGS sequence"/>
</dbReference>